<feature type="domain" description="Prolyl 4-hydroxylase alpha subunit Fe(2+) 2OG dioxygenase" evidence="1">
    <location>
        <begin position="92"/>
        <end position="162"/>
    </location>
</feature>
<dbReference type="InterPro" id="IPR044862">
    <property type="entry name" value="Pro_4_hyd_alph_FE2OG_OXY"/>
</dbReference>
<sequence length="163" mass="18978">MTKPIRENVYWEFPGGTLPTELIDLTIKRSEDKKRIEGEIASEETKDKAVRSVTMVHLDEFDPICLTLYGLTNKANDSVWKYVLSGPSQFELLFYKEGDHYDGHQDTMYFDNGMCRKLSVVALLNDEFEGGKFYIQYDFHKDNRLYIDMKKGSVVVFPPYTLH</sequence>
<dbReference type="EMBL" id="UINC01112952">
    <property type="protein sequence ID" value="SVC82249.1"/>
    <property type="molecule type" value="Genomic_DNA"/>
</dbReference>
<organism evidence="2">
    <name type="scientific">marine metagenome</name>
    <dbReference type="NCBI Taxonomy" id="408172"/>
    <lineage>
        <taxon>unclassified sequences</taxon>
        <taxon>metagenomes</taxon>
        <taxon>ecological metagenomes</taxon>
    </lineage>
</organism>
<reference evidence="2" key="1">
    <citation type="submission" date="2018-05" db="EMBL/GenBank/DDBJ databases">
        <authorList>
            <person name="Lanie J.A."/>
            <person name="Ng W.-L."/>
            <person name="Kazmierczak K.M."/>
            <person name="Andrzejewski T.M."/>
            <person name="Davidsen T.M."/>
            <person name="Wayne K.J."/>
            <person name="Tettelin H."/>
            <person name="Glass J.I."/>
            <person name="Rusch D."/>
            <person name="Podicherti R."/>
            <person name="Tsui H.-C.T."/>
            <person name="Winkler M.E."/>
        </authorList>
    </citation>
    <scope>NUCLEOTIDE SEQUENCE</scope>
</reference>
<gene>
    <name evidence="2" type="ORF">METZ01_LOCUS335103</name>
</gene>
<feature type="non-terminal residue" evidence="2">
    <location>
        <position position="163"/>
    </location>
</feature>
<name>A0A382Q9K0_9ZZZZ</name>
<evidence type="ECO:0000259" key="1">
    <source>
        <dbReference type="Pfam" id="PF13640"/>
    </source>
</evidence>
<evidence type="ECO:0000313" key="2">
    <source>
        <dbReference type="EMBL" id="SVC82249.1"/>
    </source>
</evidence>
<dbReference type="AlphaFoldDB" id="A0A382Q9K0"/>
<dbReference type="Gene3D" id="2.60.120.620">
    <property type="entry name" value="q2cbj1_9rhob like domain"/>
    <property type="match status" value="1"/>
</dbReference>
<proteinExistence type="predicted"/>
<protein>
    <recommendedName>
        <fullName evidence="1">Prolyl 4-hydroxylase alpha subunit Fe(2+) 2OG dioxygenase domain-containing protein</fullName>
    </recommendedName>
</protein>
<dbReference type="SUPFAM" id="SSF51197">
    <property type="entry name" value="Clavaminate synthase-like"/>
    <property type="match status" value="1"/>
</dbReference>
<dbReference type="Pfam" id="PF13640">
    <property type="entry name" value="2OG-FeII_Oxy_3"/>
    <property type="match status" value="1"/>
</dbReference>
<accession>A0A382Q9K0</accession>